<sequence length="377" mass="39584">MSGPLHGVKVIEIASIGPGPFAAMLLADLGADVIRIDRAGGAGNPLGEGAWNFMHRGRRSAAVNLKSGGGRELILRLSERADALIEGFRPGVMERLGLGPDDVLARNPKLVYGRMTGYGQDGPLSAVAGHDLNYLSIAGVLGAMGRTGEKPPIPLNLVADFGGGGMLLALGVVSAVLEARTSGQGQVVDAAMVEGSALLATMFHAMRAAGLWNDTPGTNLLDSGAPFYEVYATRDGKWMAVGALEPQFYAELLRRLELDADAFPQWDQPRWPEYKARFATVFATKTRDEWAALLEGAEACVTPVLGLTEAAEHPHNVAREAFVTVDGKVQPAPAPRFSRTPAAVSGPPSEPGADTDAVLADWGIDDVTALRDAGAVT</sequence>
<dbReference type="InterPro" id="IPR050509">
    <property type="entry name" value="CoA-transferase_III"/>
</dbReference>
<dbReference type="InterPro" id="IPR003673">
    <property type="entry name" value="CoA-Trfase_fam_III"/>
</dbReference>
<dbReference type="EMBL" id="JAPDDP010000053">
    <property type="protein sequence ID" value="MDA0183421.1"/>
    <property type="molecule type" value="Genomic_DNA"/>
</dbReference>
<dbReference type="PANTHER" id="PTHR48228:SF5">
    <property type="entry name" value="ALPHA-METHYLACYL-COA RACEMASE"/>
    <property type="match status" value="1"/>
</dbReference>
<reference evidence="2" key="1">
    <citation type="submission" date="2022-10" db="EMBL/GenBank/DDBJ databases">
        <title>The WGS of Solirubrobacter phytolaccae KCTC 29190.</title>
        <authorList>
            <person name="Jiang Z."/>
        </authorList>
    </citation>
    <scope>NUCLEOTIDE SEQUENCE</scope>
    <source>
        <strain evidence="2">KCTC 29190</strain>
    </source>
</reference>
<evidence type="ECO:0000313" key="2">
    <source>
        <dbReference type="EMBL" id="MDA0183421.1"/>
    </source>
</evidence>
<feature type="region of interest" description="Disordered" evidence="1">
    <location>
        <begin position="332"/>
        <end position="356"/>
    </location>
</feature>
<accession>A0A9X3NCC1</accession>
<dbReference type="Pfam" id="PF02515">
    <property type="entry name" value="CoA_transf_3"/>
    <property type="match status" value="1"/>
</dbReference>
<dbReference type="InterPro" id="IPR023606">
    <property type="entry name" value="CoA-Trfase_III_dom_1_sf"/>
</dbReference>
<dbReference type="AlphaFoldDB" id="A0A9X3NCC1"/>
<dbReference type="Proteomes" id="UP001147653">
    <property type="component" value="Unassembled WGS sequence"/>
</dbReference>
<gene>
    <name evidence="2" type="ORF">OJ997_24135</name>
</gene>
<dbReference type="Gene3D" id="3.40.50.10540">
    <property type="entry name" value="Crotonobetainyl-coa:carnitine coa-transferase, domain 1"/>
    <property type="match status" value="1"/>
</dbReference>
<dbReference type="GO" id="GO:0016740">
    <property type="term" value="F:transferase activity"/>
    <property type="evidence" value="ECO:0007669"/>
    <property type="project" value="UniProtKB-KW"/>
</dbReference>
<organism evidence="2 3">
    <name type="scientific">Solirubrobacter phytolaccae</name>
    <dbReference type="NCBI Taxonomy" id="1404360"/>
    <lineage>
        <taxon>Bacteria</taxon>
        <taxon>Bacillati</taxon>
        <taxon>Actinomycetota</taxon>
        <taxon>Thermoleophilia</taxon>
        <taxon>Solirubrobacterales</taxon>
        <taxon>Solirubrobacteraceae</taxon>
        <taxon>Solirubrobacter</taxon>
    </lineage>
</organism>
<proteinExistence type="predicted"/>
<name>A0A9X3NCC1_9ACTN</name>
<keyword evidence="2" id="KW-0808">Transferase</keyword>
<evidence type="ECO:0000256" key="1">
    <source>
        <dbReference type="SAM" id="MobiDB-lite"/>
    </source>
</evidence>
<comment type="caution">
    <text evidence="2">The sequence shown here is derived from an EMBL/GenBank/DDBJ whole genome shotgun (WGS) entry which is preliminary data.</text>
</comment>
<dbReference type="Gene3D" id="3.30.1540.10">
    <property type="entry name" value="formyl-coa transferase, domain 3"/>
    <property type="match status" value="1"/>
</dbReference>
<keyword evidence="3" id="KW-1185">Reference proteome</keyword>
<protein>
    <submittedName>
        <fullName evidence="2">CoA transferase</fullName>
    </submittedName>
</protein>
<evidence type="ECO:0000313" key="3">
    <source>
        <dbReference type="Proteomes" id="UP001147653"/>
    </source>
</evidence>
<dbReference type="RefSeq" id="WP_270027810.1">
    <property type="nucleotide sequence ID" value="NZ_JAPDDP010000053.1"/>
</dbReference>
<dbReference type="SUPFAM" id="SSF89796">
    <property type="entry name" value="CoA-transferase family III (CaiB/BaiF)"/>
    <property type="match status" value="1"/>
</dbReference>
<dbReference type="InterPro" id="IPR044855">
    <property type="entry name" value="CoA-Trfase_III_dom3_sf"/>
</dbReference>
<dbReference type="PANTHER" id="PTHR48228">
    <property type="entry name" value="SUCCINYL-COA--D-CITRAMALATE COA-TRANSFERASE"/>
    <property type="match status" value="1"/>
</dbReference>